<feature type="region of interest" description="Disordered" evidence="1">
    <location>
        <begin position="346"/>
        <end position="391"/>
    </location>
</feature>
<feature type="region of interest" description="Disordered" evidence="1">
    <location>
        <begin position="73"/>
        <end position="92"/>
    </location>
</feature>
<feature type="region of interest" description="Disordered" evidence="1">
    <location>
        <begin position="148"/>
        <end position="170"/>
    </location>
</feature>
<gene>
    <name evidence="2" type="ORF">M0R45_010413</name>
</gene>
<dbReference type="AlphaFoldDB" id="A0AAW1Y7A8"/>
<dbReference type="EMBL" id="JBEDUW010000002">
    <property type="protein sequence ID" value="KAK9944869.1"/>
    <property type="molecule type" value="Genomic_DNA"/>
</dbReference>
<proteinExistence type="predicted"/>
<sequence length="391" mass="43915">MAGVKRRIDTGSDIRALYKELDAVSCPICMEHPHNAVLLLCSSHDKGCRSYICDTSYRHSNCLDRFKKLRENSRNSPNLDSSLPTNHHGSHNTSDLNMALRTDLNEANESPNLIESNTVISANLPGPPQDRVIQDLNMPLLPHTGGVLGGADSESFQERVGQDELDAENSSESSLSLKCPLCRGAILGWEVVEDCRKYLNLKKRSCSRESCSFSGNYQELRRHARRVHPATRPSDIDPSRERAWRHLEHQREFGDVVSAIHSAMPGAVVVGDYVIENGDRLGGGGENGTGEANGPWWTTMFLFQMIGSVDRAGEPRARARAWNRHRRSAGALSERRLLWGENLLGLQDDDEDDEDDDDDEDNILMLNDRDVSPIPRRRRRLTRSRSNEDRP</sequence>
<keyword evidence="3" id="KW-1185">Reference proteome</keyword>
<evidence type="ECO:0000313" key="3">
    <source>
        <dbReference type="Proteomes" id="UP001457282"/>
    </source>
</evidence>
<name>A0AAW1Y7A8_RUBAR</name>
<accession>A0AAW1Y7A8</accession>
<evidence type="ECO:0000256" key="1">
    <source>
        <dbReference type="SAM" id="MobiDB-lite"/>
    </source>
</evidence>
<evidence type="ECO:0000313" key="2">
    <source>
        <dbReference type="EMBL" id="KAK9944869.1"/>
    </source>
</evidence>
<comment type="caution">
    <text evidence="2">The sequence shown here is derived from an EMBL/GenBank/DDBJ whole genome shotgun (WGS) entry which is preliminary data.</text>
</comment>
<organism evidence="2 3">
    <name type="scientific">Rubus argutus</name>
    <name type="common">Southern blackberry</name>
    <dbReference type="NCBI Taxonomy" id="59490"/>
    <lineage>
        <taxon>Eukaryota</taxon>
        <taxon>Viridiplantae</taxon>
        <taxon>Streptophyta</taxon>
        <taxon>Embryophyta</taxon>
        <taxon>Tracheophyta</taxon>
        <taxon>Spermatophyta</taxon>
        <taxon>Magnoliopsida</taxon>
        <taxon>eudicotyledons</taxon>
        <taxon>Gunneridae</taxon>
        <taxon>Pentapetalae</taxon>
        <taxon>rosids</taxon>
        <taxon>fabids</taxon>
        <taxon>Rosales</taxon>
        <taxon>Rosaceae</taxon>
        <taxon>Rosoideae</taxon>
        <taxon>Rosoideae incertae sedis</taxon>
        <taxon>Rubus</taxon>
    </lineage>
</organism>
<dbReference type="PANTHER" id="PTHR31197">
    <property type="entry name" value="OS01G0612600 PROTEIN"/>
    <property type="match status" value="1"/>
</dbReference>
<protein>
    <submittedName>
        <fullName evidence="2">Uncharacterized protein</fullName>
    </submittedName>
</protein>
<dbReference type="InterPro" id="IPR012866">
    <property type="entry name" value="DUF1644"/>
</dbReference>
<dbReference type="PANTHER" id="PTHR31197:SF2">
    <property type="entry name" value="C2H2-TYPE DOMAIN-CONTAINING PROTEIN"/>
    <property type="match status" value="1"/>
</dbReference>
<dbReference type="Pfam" id="PF07800">
    <property type="entry name" value="DUF1644"/>
    <property type="match status" value="1"/>
</dbReference>
<reference evidence="2 3" key="1">
    <citation type="journal article" date="2023" name="G3 (Bethesda)">
        <title>A chromosome-length genome assembly and annotation of blackberry (Rubus argutus, cv. 'Hillquist').</title>
        <authorList>
            <person name="Bruna T."/>
            <person name="Aryal R."/>
            <person name="Dudchenko O."/>
            <person name="Sargent D.J."/>
            <person name="Mead D."/>
            <person name="Buti M."/>
            <person name="Cavallini A."/>
            <person name="Hytonen T."/>
            <person name="Andres J."/>
            <person name="Pham M."/>
            <person name="Weisz D."/>
            <person name="Mascagni F."/>
            <person name="Usai G."/>
            <person name="Natali L."/>
            <person name="Bassil N."/>
            <person name="Fernandez G.E."/>
            <person name="Lomsadze A."/>
            <person name="Armour M."/>
            <person name="Olukolu B."/>
            <person name="Poorten T."/>
            <person name="Britton C."/>
            <person name="Davik J."/>
            <person name="Ashrafi H."/>
            <person name="Aiden E.L."/>
            <person name="Borodovsky M."/>
            <person name="Worthington M."/>
        </authorList>
    </citation>
    <scope>NUCLEOTIDE SEQUENCE [LARGE SCALE GENOMIC DNA]</scope>
    <source>
        <strain evidence="2">PI 553951</strain>
    </source>
</reference>
<dbReference type="Proteomes" id="UP001457282">
    <property type="component" value="Unassembled WGS sequence"/>
</dbReference>
<feature type="compositionally biased region" description="Acidic residues" evidence="1">
    <location>
        <begin position="347"/>
        <end position="362"/>
    </location>
</feature>
<feature type="compositionally biased region" description="Polar residues" evidence="1">
    <location>
        <begin position="74"/>
        <end position="92"/>
    </location>
</feature>